<dbReference type="Pfam" id="PF03619">
    <property type="entry name" value="Solute_trans_a"/>
    <property type="match status" value="1"/>
</dbReference>
<dbReference type="SMART" id="SM01417">
    <property type="entry name" value="Solute_trans_a"/>
    <property type="match status" value="1"/>
</dbReference>
<evidence type="ECO:0000256" key="5">
    <source>
        <dbReference type="SAM" id="Phobius"/>
    </source>
</evidence>
<feature type="transmembrane region" description="Helical" evidence="5">
    <location>
        <begin position="78"/>
        <end position="96"/>
    </location>
</feature>
<dbReference type="EMBL" id="KV454208">
    <property type="protein sequence ID" value="ODQ62688.1"/>
    <property type="molecule type" value="Genomic_DNA"/>
</dbReference>
<dbReference type="AlphaFoldDB" id="A0A1E3PBD4"/>
<dbReference type="Proteomes" id="UP000094112">
    <property type="component" value="Unassembled WGS sequence"/>
</dbReference>
<dbReference type="GeneID" id="30202664"/>
<evidence type="ECO:0008006" key="8">
    <source>
        <dbReference type="Google" id="ProtNLM"/>
    </source>
</evidence>
<name>A0A1E3PBD4_WICAA</name>
<sequence length="488" mass="55850">MVEPLLPHVTILVCGIGSLVSIIISTIGIYLQFKNYRKPYEQRLIVRIQLMVPLYAVTCFISLRWFPVSKFVEPIREIYEAFVIYTFFSLLTHLLGGERKIVVMTSGRQPIKHPWPFSTVLPDIDISDPFTLLSIKRGILQYVWLKPIICILTAITETFGLYNSESNSFFNPYFIINFIYNVSVSVSLYDLALFWKCLYGDLRPFNPWGKFLCVKLIIFASYWQGVFLAILSWFGILKNDQSDSNNTLGFAIQNALMCIELIGFAIGHWHSFSYTEYDMKTLPGCARFEILAAIRDTFGIGDLVYDFKATLSGESYDYRQFDSVEALIAHPSSRSRMARFNEGLRYTDSGKQKYWLPNTKNGTTVGGMSAHLKTPLLSKNRSNSITSSHASIRGLYPNSVLTVDSKNEEEHPVASIYNYNTIEETDEDQDNEFLEDEQLFADAKANCPFGDKNYPVVYDKEAYTYSPALQRLREEAMARQSIESTRSY</sequence>
<dbReference type="STRING" id="683960.A0A1E3PBD4"/>
<dbReference type="PANTHER" id="PTHR23423">
    <property type="entry name" value="ORGANIC SOLUTE TRANSPORTER-RELATED"/>
    <property type="match status" value="1"/>
</dbReference>
<reference evidence="6 7" key="1">
    <citation type="journal article" date="2016" name="Proc. Natl. Acad. Sci. U.S.A.">
        <title>Comparative genomics of biotechnologically important yeasts.</title>
        <authorList>
            <person name="Riley R."/>
            <person name="Haridas S."/>
            <person name="Wolfe K.H."/>
            <person name="Lopes M.R."/>
            <person name="Hittinger C.T."/>
            <person name="Goeker M."/>
            <person name="Salamov A.A."/>
            <person name="Wisecaver J.H."/>
            <person name="Long T.M."/>
            <person name="Calvey C.H."/>
            <person name="Aerts A.L."/>
            <person name="Barry K.W."/>
            <person name="Choi C."/>
            <person name="Clum A."/>
            <person name="Coughlan A.Y."/>
            <person name="Deshpande S."/>
            <person name="Douglass A.P."/>
            <person name="Hanson S.J."/>
            <person name="Klenk H.-P."/>
            <person name="LaButti K.M."/>
            <person name="Lapidus A."/>
            <person name="Lindquist E.A."/>
            <person name="Lipzen A.M."/>
            <person name="Meier-Kolthoff J.P."/>
            <person name="Ohm R.A."/>
            <person name="Otillar R.P."/>
            <person name="Pangilinan J.L."/>
            <person name="Peng Y."/>
            <person name="Rokas A."/>
            <person name="Rosa C.A."/>
            <person name="Scheuner C."/>
            <person name="Sibirny A.A."/>
            <person name="Slot J.C."/>
            <person name="Stielow J.B."/>
            <person name="Sun H."/>
            <person name="Kurtzman C.P."/>
            <person name="Blackwell M."/>
            <person name="Grigoriev I.V."/>
            <person name="Jeffries T.W."/>
        </authorList>
    </citation>
    <scope>NUCLEOTIDE SEQUENCE [LARGE SCALE GENOMIC DNA]</scope>
    <source>
        <strain evidence="7">ATCC 58044 / CBS 1984 / NCYC 433 / NRRL Y-366-8</strain>
    </source>
</reference>
<gene>
    <name evidence="6" type="ORF">WICANDRAFT_82662</name>
</gene>
<feature type="transmembrane region" description="Helical" evidence="5">
    <location>
        <begin position="248"/>
        <end position="269"/>
    </location>
</feature>
<evidence type="ECO:0000313" key="7">
    <source>
        <dbReference type="Proteomes" id="UP000094112"/>
    </source>
</evidence>
<dbReference type="RefSeq" id="XP_019041895.1">
    <property type="nucleotide sequence ID" value="XM_019185418.1"/>
</dbReference>
<feature type="transmembrane region" description="Helical" evidence="5">
    <location>
        <begin position="216"/>
        <end position="236"/>
    </location>
</feature>
<keyword evidence="7" id="KW-1185">Reference proteome</keyword>
<dbReference type="GO" id="GO:0044395">
    <property type="term" value="P:protein targeting to vacuolar membrane"/>
    <property type="evidence" value="ECO:0007669"/>
    <property type="project" value="EnsemblFungi"/>
</dbReference>
<accession>A0A1E3PBD4</accession>
<evidence type="ECO:0000256" key="2">
    <source>
        <dbReference type="ARBA" id="ARBA00022692"/>
    </source>
</evidence>
<keyword evidence="3 5" id="KW-1133">Transmembrane helix</keyword>
<proteinExistence type="predicted"/>
<evidence type="ECO:0000256" key="1">
    <source>
        <dbReference type="ARBA" id="ARBA00004141"/>
    </source>
</evidence>
<dbReference type="InterPro" id="IPR005178">
    <property type="entry name" value="Ostalpha/TMEM184C"/>
</dbReference>
<organism evidence="6 7">
    <name type="scientific">Wickerhamomyces anomalus (strain ATCC 58044 / CBS 1984 / NCYC 433 / NRRL Y-366-8)</name>
    <name type="common">Yeast</name>
    <name type="synonym">Hansenula anomala</name>
    <dbReference type="NCBI Taxonomy" id="683960"/>
    <lineage>
        <taxon>Eukaryota</taxon>
        <taxon>Fungi</taxon>
        <taxon>Dikarya</taxon>
        <taxon>Ascomycota</taxon>
        <taxon>Saccharomycotina</taxon>
        <taxon>Saccharomycetes</taxon>
        <taxon>Phaffomycetales</taxon>
        <taxon>Wickerhamomycetaceae</taxon>
        <taxon>Wickerhamomyces</taxon>
    </lineage>
</organism>
<feature type="transmembrane region" description="Helical" evidence="5">
    <location>
        <begin position="6"/>
        <end position="32"/>
    </location>
</feature>
<feature type="transmembrane region" description="Helical" evidence="5">
    <location>
        <begin position="143"/>
        <end position="162"/>
    </location>
</feature>
<feature type="transmembrane region" description="Helical" evidence="5">
    <location>
        <begin position="44"/>
        <end position="66"/>
    </location>
</feature>
<evidence type="ECO:0000313" key="6">
    <source>
        <dbReference type="EMBL" id="ODQ62688.1"/>
    </source>
</evidence>
<evidence type="ECO:0000256" key="4">
    <source>
        <dbReference type="ARBA" id="ARBA00023136"/>
    </source>
</evidence>
<protein>
    <recommendedName>
        <fullName evidence="8">DUF300-domain-containing protein</fullName>
    </recommendedName>
</protein>
<feature type="transmembrane region" description="Helical" evidence="5">
    <location>
        <begin position="174"/>
        <end position="195"/>
    </location>
</feature>
<dbReference type="GO" id="GO:0005774">
    <property type="term" value="C:vacuolar membrane"/>
    <property type="evidence" value="ECO:0007669"/>
    <property type="project" value="EnsemblFungi"/>
</dbReference>
<evidence type="ECO:0000256" key="3">
    <source>
        <dbReference type="ARBA" id="ARBA00022989"/>
    </source>
</evidence>
<dbReference type="GO" id="GO:0007033">
    <property type="term" value="P:vacuole organization"/>
    <property type="evidence" value="ECO:0007669"/>
    <property type="project" value="EnsemblFungi"/>
</dbReference>
<keyword evidence="2 5" id="KW-0812">Transmembrane</keyword>
<keyword evidence="4 5" id="KW-0472">Membrane</keyword>
<comment type="subcellular location">
    <subcellularLocation>
        <location evidence="1">Membrane</location>
        <topology evidence="1">Multi-pass membrane protein</topology>
    </subcellularLocation>
</comment>
<dbReference type="OrthoDB" id="5348404at2759"/>